<dbReference type="PANTHER" id="PTHR20854">
    <property type="entry name" value="INOSITOL MONOPHOSPHATASE"/>
    <property type="match status" value="1"/>
</dbReference>
<evidence type="ECO:0000313" key="7">
    <source>
        <dbReference type="EMBL" id="MBB6052580.1"/>
    </source>
</evidence>
<feature type="region of interest" description="Disordered" evidence="6">
    <location>
        <begin position="1"/>
        <end position="31"/>
    </location>
</feature>
<dbReference type="FunFam" id="3.30.540.10:FF:000003">
    <property type="entry name" value="Inositol-1-monophosphatase"/>
    <property type="match status" value="1"/>
</dbReference>
<evidence type="ECO:0000256" key="4">
    <source>
        <dbReference type="ARBA" id="ARBA00022842"/>
    </source>
</evidence>
<feature type="binding site" evidence="5">
    <location>
        <position position="232"/>
    </location>
    <ligand>
        <name>Mg(2+)</name>
        <dbReference type="ChEBI" id="CHEBI:18420"/>
        <label>1</label>
        <note>catalytic</note>
    </ligand>
</feature>
<evidence type="ECO:0000256" key="5">
    <source>
        <dbReference type="PIRSR" id="PIRSR600760-2"/>
    </source>
</evidence>
<reference evidence="7 8" key="1">
    <citation type="submission" date="2020-08" db="EMBL/GenBank/DDBJ databases">
        <title>Genomic Encyclopedia of Type Strains, Phase IV (KMG-IV): sequencing the most valuable type-strain genomes for metagenomic binning, comparative biology and taxonomic classification.</title>
        <authorList>
            <person name="Goeker M."/>
        </authorList>
    </citation>
    <scope>NUCLEOTIDE SEQUENCE [LARGE SCALE GENOMIC DNA]</scope>
    <source>
        <strain evidence="7 8">DSM 23562</strain>
    </source>
</reference>
<name>A0A7W9STJ4_ARMRO</name>
<dbReference type="InterPro" id="IPR000760">
    <property type="entry name" value="Inositol_monophosphatase-like"/>
</dbReference>
<evidence type="ECO:0000256" key="3">
    <source>
        <dbReference type="ARBA" id="ARBA00022801"/>
    </source>
</evidence>
<dbReference type="Gene3D" id="3.40.190.80">
    <property type="match status" value="1"/>
</dbReference>
<dbReference type="GO" id="GO:0046872">
    <property type="term" value="F:metal ion binding"/>
    <property type="evidence" value="ECO:0007669"/>
    <property type="project" value="UniProtKB-KW"/>
</dbReference>
<organism evidence="7 8">
    <name type="scientific">Armatimonas rosea</name>
    <dbReference type="NCBI Taxonomy" id="685828"/>
    <lineage>
        <taxon>Bacteria</taxon>
        <taxon>Bacillati</taxon>
        <taxon>Armatimonadota</taxon>
        <taxon>Armatimonadia</taxon>
        <taxon>Armatimonadales</taxon>
        <taxon>Armatimonadaceae</taxon>
        <taxon>Armatimonas</taxon>
    </lineage>
</organism>
<keyword evidence="2 5" id="KW-0479">Metal-binding</keyword>
<dbReference type="Pfam" id="PF00459">
    <property type="entry name" value="Inositol_P"/>
    <property type="match status" value="1"/>
</dbReference>
<dbReference type="GO" id="GO:0008934">
    <property type="term" value="F:inositol monophosphate 1-phosphatase activity"/>
    <property type="evidence" value="ECO:0007669"/>
    <property type="project" value="TreeGrafter"/>
</dbReference>
<sequence>MSWQSGATATRRRPKPKNPQQLRNKTLEPTTDNLLRVAKEAAYLCGKRTLAYFNTGVTPEFKGDNTPVTIADKEGERVLRECILSHFPDHAILGEEEGATGGGAFRWVCDPIDGTKSFVAGVPLYGTLIGVEREGEIVAGVIYLPALDEMVAAGKGLGCTVNGRACRVSDKPLDKSVLVTSSIIRAQKRSGAYNELADKTYLQRTWGDAFGYARVAMGQLDIMLDPVKSPWDVGPMPIIFAEAGGKCSTWKGENDIYGPDFFATSAALYPEVLEILSQG</sequence>
<dbReference type="SUPFAM" id="SSF56655">
    <property type="entry name" value="Carbohydrate phosphatase"/>
    <property type="match status" value="1"/>
</dbReference>
<protein>
    <submittedName>
        <fullName evidence="7">Histidinol phosphatase-like enzyme (Inositol monophosphatase family)</fullName>
    </submittedName>
</protein>
<dbReference type="GO" id="GO:0007165">
    <property type="term" value="P:signal transduction"/>
    <property type="evidence" value="ECO:0007669"/>
    <property type="project" value="TreeGrafter"/>
</dbReference>
<feature type="binding site" evidence="5">
    <location>
        <position position="113"/>
    </location>
    <ligand>
        <name>Mg(2+)</name>
        <dbReference type="ChEBI" id="CHEBI:18420"/>
        <label>1</label>
        <note>catalytic</note>
    </ligand>
</feature>
<dbReference type="AlphaFoldDB" id="A0A7W9STJ4"/>
<comment type="caution">
    <text evidence="7">The sequence shown here is derived from an EMBL/GenBank/DDBJ whole genome shotgun (WGS) entry which is preliminary data.</text>
</comment>
<accession>A0A7W9STJ4</accession>
<dbReference type="PANTHER" id="PTHR20854:SF4">
    <property type="entry name" value="INOSITOL-1-MONOPHOSPHATASE-RELATED"/>
    <property type="match status" value="1"/>
</dbReference>
<feature type="binding site" evidence="5">
    <location>
        <position position="112"/>
    </location>
    <ligand>
        <name>Mg(2+)</name>
        <dbReference type="ChEBI" id="CHEBI:18420"/>
        <label>1</label>
        <note>catalytic</note>
    </ligand>
</feature>
<dbReference type="Gene3D" id="3.30.540.10">
    <property type="entry name" value="Fructose-1,6-Bisphosphatase, subunit A, domain 1"/>
    <property type="match status" value="1"/>
</dbReference>
<feature type="compositionally biased region" description="Polar residues" evidence="6">
    <location>
        <begin position="18"/>
        <end position="31"/>
    </location>
</feature>
<feature type="binding site" evidence="5">
    <location>
        <position position="110"/>
    </location>
    <ligand>
        <name>Mg(2+)</name>
        <dbReference type="ChEBI" id="CHEBI:18420"/>
        <label>1</label>
        <note>catalytic</note>
    </ligand>
</feature>
<evidence type="ECO:0000256" key="2">
    <source>
        <dbReference type="ARBA" id="ARBA00022723"/>
    </source>
</evidence>
<comment type="cofactor">
    <cofactor evidence="1 5">
        <name>Mg(2+)</name>
        <dbReference type="ChEBI" id="CHEBI:18420"/>
    </cofactor>
</comment>
<keyword evidence="4 5" id="KW-0460">Magnesium</keyword>
<proteinExistence type="predicted"/>
<evidence type="ECO:0000256" key="1">
    <source>
        <dbReference type="ARBA" id="ARBA00001946"/>
    </source>
</evidence>
<keyword evidence="3" id="KW-0378">Hydrolase</keyword>
<dbReference type="EMBL" id="JACHGW010000004">
    <property type="protein sequence ID" value="MBB6052580.1"/>
    <property type="molecule type" value="Genomic_DNA"/>
</dbReference>
<keyword evidence="8" id="KW-1185">Reference proteome</keyword>
<dbReference type="Proteomes" id="UP000520814">
    <property type="component" value="Unassembled WGS sequence"/>
</dbReference>
<feature type="binding site" evidence="5">
    <location>
        <position position="95"/>
    </location>
    <ligand>
        <name>Mg(2+)</name>
        <dbReference type="ChEBI" id="CHEBI:18420"/>
        <label>1</label>
        <note>catalytic</note>
    </ligand>
</feature>
<dbReference type="RefSeq" id="WP_184201872.1">
    <property type="nucleotide sequence ID" value="NZ_JACHGW010000004.1"/>
</dbReference>
<dbReference type="GO" id="GO:0006020">
    <property type="term" value="P:inositol metabolic process"/>
    <property type="evidence" value="ECO:0007669"/>
    <property type="project" value="TreeGrafter"/>
</dbReference>
<evidence type="ECO:0000313" key="8">
    <source>
        <dbReference type="Proteomes" id="UP000520814"/>
    </source>
</evidence>
<gene>
    <name evidence="7" type="ORF">HNQ39_004401</name>
</gene>
<evidence type="ECO:0000256" key="6">
    <source>
        <dbReference type="SAM" id="MobiDB-lite"/>
    </source>
</evidence>
<dbReference type="PRINTS" id="PR00377">
    <property type="entry name" value="IMPHPHTASES"/>
</dbReference>